<reference evidence="2" key="1">
    <citation type="journal article" date="2020" name="mSystems">
        <title>Genome- and Community-Level Interaction Insights into Carbon Utilization and Element Cycling Functions of Hydrothermarchaeota in Hydrothermal Sediment.</title>
        <authorList>
            <person name="Zhou Z."/>
            <person name="Liu Y."/>
            <person name="Xu W."/>
            <person name="Pan J."/>
            <person name="Luo Z.H."/>
            <person name="Li M."/>
        </authorList>
    </citation>
    <scope>NUCLEOTIDE SEQUENCE [LARGE SCALE GENOMIC DNA]</scope>
    <source>
        <strain evidence="2">SpSt-339</strain>
    </source>
</reference>
<dbReference type="AlphaFoldDB" id="A0A7C2NTW5"/>
<evidence type="ECO:0000256" key="1">
    <source>
        <dbReference type="SAM" id="Coils"/>
    </source>
</evidence>
<accession>A0A7C2NTW5</accession>
<proteinExistence type="predicted"/>
<keyword evidence="1" id="KW-0175">Coiled coil</keyword>
<dbReference type="EMBL" id="DSOK01000150">
    <property type="protein sequence ID" value="HEN14808.1"/>
    <property type="molecule type" value="Genomic_DNA"/>
</dbReference>
<comment type="caution">
    <text evidence="2">The sequence shown here is derived from an EMBL/GenBank/DDBJ whole genome shotgun (WGS) entry which is preliminary data.</text>
</comment>
<gene>
    <name evidence="2" type="ORF">ENQ76_04975</name>
</gene>
<evidence type="ECO:0000313" key="2">
    <source>
        <dbReference type="EMBL" id="HEN14808.1"/>
    </source>
</evidence>
<name>A0A7C2NTW5_9PLAN</name>
<sequence>MKLWQTSSLSLAVVCCAGWAAGWLSWPQRGDVPFVMAGDRSQAAPASAPLIVHEWGTFTSFSGSDGIKLEFRPLEERDLPGFVYDRSRQAFWPLTKGILPAIQRMETPVTYFYTPIERDVTVRVDFPQGLLTEFYPPVRSLAPNHSRDKGAGLLEAPPSKELPLKDSWLDWGQVHLIPPDALRADVADEELSRRIGRHVERTMVPDAGKFQHYATARETDSAIVQVRHRPQEGGPIGLAPPGDYFEKFLFYRGLGNFDLPLTLTATHDDGCTLRNSGRDEIRSLFLVSVRGEELRFQQFPRIAAGETLALKLPTQSASTAALSDAVASALVAEGLYEKEAQAMVNTWESSWFGEEGTRLFYVVPQRITAELLPLKITPPPTELVRVLVGRMEIMTPSQEQEILQLIQRSAAARHTLPKDQDSPVLPELLKLGRLGEPALVRAQHLAAADAVKQEAQQLMAELRQQRTQQP</sequence>
<feature type="coiled-coil region" evidence="1">
    <location>
        <begin position="441"/>
        <end position="468"/>
    </location>
</feature>
<protein>
    <submittedName>
        <fullName evidence="2">Uncharacterized protein</fullName>
    </submittedName>
</protein>
<organism evidence="2">
    <name type="scientific">Schlesneria paludicola</name>
    <dbReference type="NCBI Taxonomy" id="360056"/>
    <lineage>
        <taxon>Bacteria</taxon>
        <taxon>Pseudomonadati</taxon>
        <taxon>Planctomycetota</taxon>
        <taxon>Planctomycetia</taxon>
        <taxon>Planctomycetales</taxon>
        <taxon>Planctomycetaceae</taxon>
        <taxon>Schlesneria</taxon>
    </lineage>
</organism>